<dbReference type="Pfam" id="PF24530">
    <property type="entry name" value="DUF7597"/>
    <property type="match status" value="1"/>
</dbReference>
<evidence type="ECO:0000259" key="1">
    <source>
        <dbReference type="Pfam" id="PF24530"/>
    </source>
</evidence>
<gene>
    <name evidence="2" type="ORF">OsJ_06827</name>
</gene>
<dbReference type="PANTHER" id="PTHR33075">
    <property type="entry name" value="OS02G0499800 PROTEIN"/>
    <property type="match status" value="1"/>
</dbReference>
<dbReference type="PANTHER" id="PTHR33075:SF7">
    <property type="entry name" value="OS02G0303350 PROTEIN"/>
    <property type="match status" value="1"/>
</dbReference>
<feature type="domain" description="DUF7597" evidence="1">
    <location>
        <begin position="31"/>
        <end position="81"/>
    </location>
</feature>
<reference evidence="2" key="2">
    <citation type="submission" date="2008-12" db="EMBL/GenBank/DDBJ databases">
        <title>Improved gene annotation of the rice (Oryza sativa) genomes.</title>
        <authorList>
            <person name="Wang J."/>
            <person name="Li R."/>
            <person name="Fan W."/>
            <person name="Huang Q."/>
            <person name="Zhang J."/>
            <person name="Zhou Y."/>
            <person name="Hu Y."/>
            <person name="Zi S."/>
            <person name="Li J."/>
            <person name="Ni P."/>
            <person name="Zheng H."/>
            <person name="Zhang Y."/>
            <person name="Zhao M."/>
            <person name="Hao Q."/>
            <person name="McDermott J."/>
            <person name="Samudrala R."/>
            <person name="Kristiansen K."/>
            <person name="Wong G.K.-S."/>
        </authorList>
    </citation>
    <scope>NUCLEOTIDE SEQUENCE</scope>
</reference>
<organism evidence="2">
    <name type="scientific">Oryza sativa subsp. japonica</name>
    <name type="common">Rice</name>
    <dbReference type="NCBI Taxonomy" id="39947"/>
    <lineage>
        <taxon>Eukaryota</taxon>
        <taxon>Viridiplantae</taxon>
        <taxon>Streptophyta</taxon>
        <taxon>Embryophyta</taxon>
        <taxon>Tracheophyta</taxon>
        <taxon>Spermatophyta</taxon>
        <taxon>Magnoliopsida</taxon>
        <taxon>Liliopsida</taxon>
        <taxon>Poales</taxon>
        <taxon>Poaceae</taxon>
        <taxon>BOP clade</taxon>
        <taxon>Oryzoideae</taxon>
        <taxon>Oryzeae</taxon>
        <taxon>Oryzinae</taxon>
        <taxon>Oryza</taxon>
        <taxon>Oryza sativa</taxon>
    </lineage>
</organism>
<dbReference type="EMBL" id="CM000139">
    <property type="protein sequence ID" value="EEE57042.1"/>
    <property type="molecule type" value="Genomic_DNA"/>
</dbReference>
<evidence type="ECO:0000313" key="2">
    <source>
        <dbReference type="EMBL" id="EEE57042.1"/>
    </source>
</evidence>
<name>B9F050_ORYSJ</name>
<dbReference type="Proteomes" id="UP000007752">
    <property type="component" value="Chromosome 2"/>
</dbReference>
<reference evidence="2" key="1">
    <citation type="journal article" date="2005" name="PLoS Biol.">
        <title>The genomes of Oryza sativa: a history of duplications.</title>
        <authorList>
            <person name="Yu J."/>
            <person name="Wang J."/>
            <person name="Lin W."/>
            <person name="Li S."/>
            <person name="Li H."/>
            <person name="Zhou J."/>
            <person name="Ni P."/>
            <person name="Dong W."/>
            <person name="Hu S."/>
            <person name="Zeng C."/>
            <person name="Zhang J."/>
            <person name="Zhang Y."/>
            <person name="Li R."/>
            <person name="Xu Z."/>
            <person name="Li S."/>
            <person name="Li X."/>
            <person name="Zheng H."/>
            <person name="Cong L."/>
            <person name="Lin L."/>
            <person name="Yin J."/>
            <person name="Geng J."/>
            <person name="Li G."/>
            <person name="Shi J."/>
            <person name="Liu J."/>
            <person name="Lv H."/>
            <person name="Li J."/>
            <person name="Wang J."/>
            <person name="Deng Y."/>
            <person name="Ran L."/>
            <person name="Shi X."/>
            <person name="Wang X."/>
            <person name="Wu Q."/>
            <person name="Li C."/>
            <person name="Ren X."/>
            <person name="Wang J."/>
            <person name="Wang X."/>
            <person name="Li D."/>
            <person name="Liu D."/>
            <person name="Zhang X."/>
            <person name="Ji Z."/>
            <person name="Zhao W."/>
            <person name="Sun Y."/>
            <person name="Zhang Z."/>
            <person name="Bao J."/>
            <person name="Han Y."/>
            <person name="Dong L."/>
            <person name="Ji J."/>
            <person name="Chen P."/>
            <person name="Wu S."/>
            <person name="Liu J."/>
            <person name="Xiao Y."/>
            <person name="Bu D."/>
            <person name="Tan J."/>
            <person name="Yang L."/>
            <person name="Ye C."/>
            <person name="Zhang J."/>
            <person name="Xu J."/>
            <person name="Zhou Y."/>
            <person name="Yu Y."/>
            <person name="Zhang B."/>
            <person name="Zhuang S."/>
            <person name="Wei H."/>
            <person name="Liu B."/>
            <person name="Lei M."/>
            <person name="Yu H."/>
            <person name="Li Y."/>
            <person name="Xu H."/>
            <person name="Wei S."/>
            <person name="He X."/>
            <person name="Fang L."/>
            <person name="Zhang Z."/>
            <person name="Zhang Y."/>
            <person name="Huang X."/>
            <person name="Su Z."/>
            <person name="Tong W."/>
            <person name="Li J."/>
            <person name="Tong Z."/>
            <person name="Li S."/>
            <person name="Ye J."/>
            <person name="Wang L."/>
            <person name="Fang L."/>
            <person name="Lei T."/>
            <person name="Chen C."/>
            <person name="Chen H."/>
            <person name="Xu Z."/>
            <person name="Li H."/>
            <person name="Huang H."/>
            <person name="Zhang F."/>
            <person name="Xu H."/>
            <person name="Li N."/>
            <person name="Zhao C."/>
            <person name="Li S."/>
            <person name="Dong L."/>
            <person name="Huang Y."/>
            <person name="Li L."/>
            <person name="Xi Y."/>
            <person name="Qi Q."/>
            <person name="Li W."/>
            <person name="Zhang B."/>
            <person name="Hu W."/>
            <person name="Zhang Y."/>
            <person name="Tian X."/>
            <person name="Jiao Y."/>
            <person name="Liang X."/>
            <person name="Jin J."/>
            <person name="Gao L."/>
            <person name="Zheng W."/>
            <person name="Hao B."/>
            <person name="Liu S."/>
            <person name="Wang W."/>
            <person name="Yuan L."/>
            <person name="Cao M."/>
            <person name="McDermott J."/>
            <person name="Samudrala R."/>
            <person name="Wang J."/>
            <person name="Wong G.K."/>
            <person name="Yang H."/>
        </authorList>
    </citation>
    <scope>NUCLEOTIDE SEQUENCE [LARGE SCALE GENOMIC DNA]</scope>
</reference>
<sequence length="431" mass="49011">MANHTDAELRPELFLPPGANVEAPWIARIPRAQRYPLALCIVQFQSVFHRDAMVDEGPIMQQNLAQANFIPHDQLANRRNRPYNREGWVIILGIPLRLRTYSIIEQIVNKFGKLMRWHSTDRILGRVLVKVRYTVPHEVPEKIVMGHTAELGGVGESWTFYPYVFTGNFVDMLPGDEDAPAIWEVIQDQQDQIQQLQLDLQLQQANPEGDGENGGIDDMDQDNQNQLDEVEPQLSLSFNDYSMIESSSSVQIIKQPSGQIVPYSLPIPELPFFRFPEKFCYAVAFGVFRLLLLAVNPTMFQCITQTIPWNTVKINWVVIPYVLPCSASTEIISLPVRVRKQKKQAQLSVEGLRRSPRFANKGEKLDLTCDVPKKKSKVKPMVPAFKPSKEDRSNHLPPAIPVAQLQKIGVEKCGMLPEEVAEDKLLQRKND</sequence>
<dbReference type="AlphaFoldDB" id="B9F050"/>
<protein>
    <recommendedName>
        <fullName evidence="1">DUF7597 domain-containing protein</fullName>
    </recommendedName>
</protein>
<proteinExistence type="predicted"/>
<dbReference type="InterPro" id="IPR056018">
    <property type="entry name" value="DUF7597"/>
</dbReference>
<accession>B9F050</accession>